<protein>
    <submittedName>
        <fullName evidence="1">Uncharacterized protein</fullName>
    </submittedName>
</protein>
<evidence type="ECO:0000313" key="1">
    <source>
        <dbReference type="EMBL" id="DAD55739.1"/>
    </source>
</evidence>
<name>A0A8D9UHK9_9VIRU</name>
<sequence length="83" mass="9421">MKYNNIEMMRNIAIALGMKETVFNGRTTFSGTVRGKHAFLSGDAKYGWFLRLSPSRDCDFIDEVESYCISDEVAALRIVEEFG</sequence>
<proteinExistence type="predicted"/>
<organism evidence="1">
    <name type="scientific">Bacteriophage sp</name>
    <dbReference type="NCBI Taxonomy" id="38018"/>
    <lineage>
        <taxon>Viruses</taxon>
    </lineage>
</organism>
<dbReference type="EMBL" id="BK029940">
    <property type="protein sequence ID" value="DAD55739.1"/>
    <property type="molecule type" value="Genomic_DNA"/>
</dbReference>
<accession>A0A8D9UHK9</accession>
<reference evidence="1" key="1">
    <citation type="journal article" date="2021" name="Proc. Natl. Acad. Sci. U.S.A.">
        <title>A Catalog of Tens of Thousands of Viruses from Human Metagenomes Reveals Hidden Associations with Chronic Diseases.</title>
        <authorList>
            <person name="Tisza M.J."/>
            <person name="Buck C.B."/>
        </authorList>
    </citation>
    <scope>NUCLEOTIDE SEQUENCE</scope>
    <source>
        <strain evidence="1">CtOZu12</strain>
    </source>
</reference>